<protein>
    <submittedName>
        <fullName evidence="2">Uncharacterized protein</fullName>
    </submittedName>
</protein>
<dbReference type="EMBL" id="CM017634">
    <property type="protein sequence ID" value="TYH37064.1"/>
    <property type="molecule type" value="Genomic_DNA"/>
</dbReference>
<keyword evidence="3" id="KW-1185">Reference proteome</keyword>
<name>A0A5D2I3E3_GOSTO</name>
<accession>A0A5D2I3E3</accession>
<keyword evidence="1" id="KW-1133">Transmembrane helix</keyword>
<dbReference type="Proteomes" id="UP000322667">
    <property type="component" value="Chromosome D12"/>
</dbReference>
<sequence>MYTNAYWHMKDFSRFSVFHGGVFATTVICFQASYQSFHYESSSL</sequence>
<reference evidence="2 3" key="1">
    <citation type="submission" date="2019-07" db="EMBL/GenBank/DDBJ databases">
        <title>WGS assembly of Gossypium tomentosum.</title>
        <authorList>
            <person name="Chen Z.J."/>
            <person name="Sreedasyam A."/>
            <person name="Ando A."/>
            <person name="Song Q."/>
            <person name="De L."/>
            <person name="Hulse-Kemp A."/>
            <person name="Ding M."/>
            <person name="Ye W."/>
            <person name="Kirkbride R."/>
            <person name="Jenkins J."/>
            <person name="Plott C."/>
            <person name="Lovell J."/>
            <person name="Lin Y.-M."/>
            <person name="Vaughn R."/>
            <person name="Liu B."/>
            <person name="Li W."/>
            <person name="Simpson S."/>
            <person name="Scheffler B."/>
            <person name="Saski C."/>
            <person name="Grover C."/>
            <person name="Hu G."/>
            <person name="Conover J."/>
            <person name="Carlson J."/>
            <person name="Shu S."/>
            <person name="Boston L."/>
            <person name="Williams M."/>
            <person name="Peterson D."/>
            <person name="Mcgee K."/>
            <person name="Jones D."/>
            <person name="Wendel J."/>
            <person name="Stelly D."/>
            <person name="Grimwood J."/>
            <person name="Schmutz J."/>
        </authorList>
    </citation>
    <scope>NUCLEOTIDE SEQUENCE [LARGE SCALE GENOMIC DNA]</scope>
    <source>
        <strain evidence="2">7179.01</strain>
    </source>
</reference>
<evidence type="ECO:0000256" key="1">
    <source>
        <dbReference type="SAM" id="Phobius"/>
    </source>
</evidence>
<proteinExistence type="predicted"/>
<keyword evidence="1" id="KW-0812">Transmembrane</keyword>
<organism evidence="2 3">
    <name type="scientific">Gossypium tomentosum</name>
    <name type="common">Hawaiian cotton</name>
    <name type="synonym">Gossypium sandvicense</name>
    <dbReference type="NCBI Taxonomy" id="34277"/>
    <lineage>
        <taxon>Eukaryota</taxon>
        <taxon>Viridiplantae</taxon>
        <taxon>Streptophyta</taxon>
        <taxon>Embryophyta</taxon>
        <taxon>Tracheophyta</taxon>
        <taxon>Spermatophyta</taxon>
        <taxon>Magnoliopsida</taxon>
        <taxon>eudicotyledons</taxon>
        <taxon>Gunneridae</taxon>
        <taxon>Pentapetalae</taxon>
        <taxon>rosids</taxon>
        <taxon>malvids</taxon>
        <taxon>Malvales</taxon>
        <taxon>Malvaceae</taxon>
        <taxon>Malvoideae</taxon>
        <taxon>Gossypium</taxon>
    </lineage>
</organism>
<keyword evidence="1" id="KW-0472">Membrane</keyword>
<evidence type="ECO:0000313" key="2">
    <source>
        <dbReference type="EMBL" id="TYH37064.1"/>
    </source>
</evidence>
<feature type="transmembrane region" description="Helical" evidence="1">
    <location>
        <begin position="12"/>
        <end position="34"/>
    </location>
</feature>
<dbReference type="AlphaFoldDB" id="A0A5D2I3E3"/>
<evidence type="ECO:0000313" key="3">
    <source>
        <dbReference type="Proteomes" id="UP000322667"/>
    </source>
</evidence>
<gene>
    <name evidence="2" type="ORF">ES332_D12G015100v1</name>
</gene>